<feature type="transmembrane region" description="Helical" evidence="16">
    <location>
        <begin position="543"/>
        <end position="564"/>
    </location>
</feature>
<dbReference type="AlphaFoldDB" id="A0A9Q8UW18"/>
<feature type="transmembrane region" description="Helical" evidence="16">
    <location>
        <begin position="160"/>
        <end position="177"/>
    </location>
</feature>
<evidence type="ECO:0000256" key="15">
    <source>
        <dbReference type="SAM" id="MobiDB-lite"/>
    </source>
</evidence>
<evidence type="ECO:0000256" key="13">
    <source>
        <dbReference type="ARBA" id="ARBA00044727"/>
    </source>
</evidence>
<feature type="transmembrane region" description="Helical" evidence="16">
    <location>
        <begin position="112"/>
        <end position="128"/>
    </location>
</feature>
<feature type="transmembrane region" description="Helical" evidence="16">
    <location>
        <begin position="359"/>
        <end position="386"/>
    </location>
</feature>
<dbReference type="GO" id="GO:0005789">
    <property type="term" value="C:endoplasmic reticulum membrane"/>
    <property type="evidence" value="ECO:0007669"/>
    <property type="project" value="UniProtKB-SubCell"/>
</dbReference>
<feature type="transmembrane region" description="Helical" evidence="16">
    <location>
        <begin position="406"/>
        <end position="424"/>
    </location>
</feature>
<name>A0A9Q8UW18_PASFU</name>
<feature type="transmembrane region" description="Helical" evidence="16">
    <location>
        <begin position="313"/>
        <end position="338"/>
    </location>
</feature>
<protein>
    <recommendedName>
        <fullName evidence="5">Dol-P-Glc:Glc(2)Man(9)GlcNAc(2)-PP-Dol alpha-1,2-glucosyltransferase</fullName>
        <ecNumber evidence="4">2.4.1.256</ecNumber>
    </recommendedName>
    <alternativeName>
        <fullName evidence="12">Asparagine-linked glycosylation protein 10</fullName>
    </alternativeName>
</protein>
<feature type="transmembrane region" description="Helical" evidence="16">
    <location>
        <begin position="59"/>
        <end position="92"/>
    </location>
</feature>
<dbReference type="InterPro" id="IPR016900">
    <property type="entry name" value="Alg10"/>
</dbReference>
<evidence type="ECO:0000256" key="12">
    <source>
        <dbReference type="ARBA" id="ARBA00032069"/>
    </source>
</evidence>
<reference evidence="17" key="1">
    <citation type="submission" date="2021-12" db="EMBL/GenBank/DDBJ databases">
        <authorList>
            <person name="Zaccaron A."/>
            <person name="Stergiopoulos I."/>
        </authorList>
    </citation>
    <scope>NUCLEOTIDE SEQUENCE</scope>
    <source>
        <strain evidence="17">Race5_Kim</strain>
    </source>
</reference>
<dbReference type="RefSeq" id="XP_047768886.1">
    <property type="nucleotide sequence ID" value="XM_047912741.1"/>
</dbReference>
<keyword evidence="11 16" id="KW-0472">Membrane</keyword>
<evidence type="ECO:0000313" key="18">
    <source>
        <dbReference type="Proteomes" id="UP000756132"/>
    </source>
</evidence>
<dbReference type="GO" id="GO:0106073">
    <property type="term" value="F:dolichyl pyrophosphate Glc2Man9GlcNAc2 alpha-1,2-glucosyltransferase activity"/>
    <property type="evidence" value="ECO:0007669"/>
    <property type="project" value="UniProtKB-EC"/>
</dbReference>
<dbReference type="EC" id="2.4.1.256" evidence="4"/>
<evidence type="ECO:0000313" key="17">
    <source>
        <dbReference type="EMBL" id="UJO24520.1"/>
    </source>
</evidence>
<evidence type="ECO:0000256" key="7">
    <source>
        <dbReference type="ARBA" id="ARBA00022679"/>
    </source>
</evidence>
<organism evidence="17 18">
    <name type="scientific">Passalora fulva</name>
    <name type="common">Tomato leaf mold</name>
    <name type="synonym">Cladosporium fulvum</name>
    <dbReference type="NCBI Taxonomy" id="5499"/>
    <lineage>
        <taxon>Eukaryota</taxon>
        <taxon>Fungi</taxon>
        <taxon>Dikarya</taxon>
        <taxon>Ascomycota</taxon>
        <taxon>Pezizomycotina</taxon>
        <taxon>Dothideomycetes</taxon>
        <taxon>Dothideomycetidae</taxon>
        <taxon>Mycosphaerellales</taxon>
        <taxon>Mycosphaerellaceae</taxon>
        <taxon>Fulvia</taxon>
    </lineage>
</organism>
<evidence type="ECO:0000256" key="11">
    <source>
        <dbReference type="ARBA" id="ARBA00023136"/>
    </source>
</evidence>
<evidence type="ECO:0000256" key="14">
    <source>
        <dbReference type="ARBA" id="ARBA00048064"/>
    </source>
</evidence>
<evidence type="ECO:0000256" key="9">
    <source>
        <dbReference type="ARBA" id="ARBA00022824"/>
    </source>
</evidence>
<comment type="similarity">
    <text evidence="3">Belongs to the ALG10 glucosyltransferase family.</text>
</comment>
<dbReference type="PANTHER" id="PTHR12989:SF10">
    <property type="entry name" value="DOL-P-GLC:GLC(2)MAN(9)GLCNAC(2)-PP-DOL ALPHA-1,2-GLUCOSYLTRANSFERASE-RELATED"/>
    <property type="match status" value="1"/>
</dbReference>
<keyword evidence="6" id="KW-0328">Glycosyltransferase</keyword>
<gene>
    <name evidence="17" type="ORF">CLAFUR5_13593</name>
</gene>
<evidence type="ECO:0000256" key="2">
    <source>
        <dbReference type="ARBA" id="ARBA00004922"/>
    </source>
</evidence>
<sequence>MASVWEVALAAPLNTWFAAVNKHVTEPYLDEVFHVRQAQHYCQGHWDVWDPKITTPPGLYFISYLLSPIMGCSITALRAANVICLVALCIIIRATYDARRKTNNESGPMSQILTYHSSLNIVLFPPIFFFSALYYTDIASTLSVMASYWYFLIQLSNKETTFTGTMIQVVLGIISLTFRQTNIFWVAVGPAALTAIVELDRGHRVVKDSMYRRTQGFGDTTYSVAKTSWKMDVIYDPPAKDARIEDYLRTTVSIVVCAAKAMTQPKRVARLATALAPYITLMVLFASFILWNGSVVLGDKSNHNATIHIAQMLYLWPFIAFFAWPLLLPHFILLPLIFISRLGQLAHVEPLQVFRRRDFLPRMLISFGFLILALVIVRFNTIVHPFTLADNRHYNFYIFKLLLRPWWVRYMVTPVYVVTAWACLEQRGEAPIADPSKSGETSPASGRMAAAYEQGTEKRNTESSQRILRLADGKSSAMVSFQLVCVLTAALSLCSAPLVEPRYCIIPFVIWRIHLPLYAVDVTRDMGKKGKPSWSAVLADYDFRVVIETIWFLIINAVTGYIFLYKTFEWKSEPGGLQRFMW</sequence>
<comment type="subcellular location">
    <subcellularLocation>
        <location evidence="1">Endoplasmic reticulum membrane</location>
        <topology evidence="1">Multi-pass membrane protein</topology>
    </subcellularLocation>
</comment>
<evidence type="ECO:0000256" key="6">
    <source>
        <dbReference type="ARBA" id="ARBA00022676"/>
    </source>
</evidence>
<reference evidence="17" key="2">
    <citation type="journal article" date="2022" name="Microb. Genom.">
        <title>A chromosome-scale genome assembly of the tomato pathogen Cladosporium fulvum reveals a compartmentalized genome architecture and the presence of a dispensable chromosome.</title>
        <authorList>
            <person name="Zaccaron A.Z."/>
            <person name="Chen L.H."/>
            <person name="Samaras A."/>
            <person name="Stergiopoulos I."/>
        </authorList>
    </citation>
    <scope>NUCLEOTIDE SEQUENCE</scope>
    <source>
        <strain evidence="17">Race5_Kim</strain>
    </source>
</reference>
<evidence type="ECO:0000256" key="1">
    <source>
        <dbReference type="ARBA" id="ARBA00004477"/>
    </source>
</evidence>
<evidence type="ECO:0000256" key="8">
    <source>
        <dbReference type="ARBA" id="ARBA00022692"/>
    </source>
</evidence>
<feature type="transmembrane region" description="Helical" evidence="16">
    <location>
        <begin position="476"/>
        <end position="499"/>
    </location>
</feature>
<dbReference type="Proteomes" id="UP000756132">
    <property type="component" value="Chromosome 12"/>
</dbReference>
<dbReference type="Pfam" id="PF04922">
    <property type="entry name" value="DIE2_ALG10"/>
    <property type="match status" value="1"/>
</dbReference>
<keyword evidence="8 16" id="KW-0812">Transmembrane</keyword>
<dbReference type="PANTHER" id="PTHR12989">
    <property type="entry name" value="ALPHA-1,2-GLUCOSYLTRANSFERASE ALG10"/>
    <property type="match status" value="1"/>
</dbReference>
<feature type="region of interest" description="Disordered" evidence="15">
    <location>
        <begin position="431"/>
        <end position="460"/>
    </location>
</feature>
<accession>A0A9Q8UW18</accession>
<comment type="pathway">
    <text evidence="2">Protein modification; protein glycosylation.</text>
</comment>
<comment type="function">
    <text evidence="13">Dol-P-Glc:Glc(2)Man(9)GlcNAc(2)-PP-Dol alpha-1,2-glucosyltransferase that operates in the biosynthetic pathway of dolichol-linked oligosaccharides, the glycan precursors employed in protein asparagine (N)-glycosylation. The assembly of dolichol-linked oligosaccharides begins on the cytosolic side of the endoplasmic reticulum membrane and finishes in its lumen. The sequential addition of sugars to dolichol pyrophosphate produces dolichol-linked oligosaccharides containing fourteen sugars, including two GlcNAcs, nine mannoses and three glucoses. Once assembled, the oligosaccharide is transferred from the lipid to nascent proteins by oligosaccharyltransferases. In the lumen of the endoplasmic reticulum, adds the third and last glucose residue from dolichyl phosphate glucose (Dol-P-Glc) onto the lipid-linked oligosaccharide intermediate Glc(2)Man(9)GlcNAc(2)-PP-Dol to produce Glc(3)Man(9)GlcNAc(2)-PP-Dol.</text>
</comment>
<dbReference type="OrthoDB" id="4769at2759"/>
<proteinExistence type="inferred from homology"/>
<feature type="transmembrane region" description="Helical" evidence="16">
    <location>
        <begin position="271"/>
        <end position="293"/>
    </location>
</feature>
<keyword evidence="18" id="KW-1185">Reference proteome</keyword>
<dbReference type="GeneID" id="71993471"/>
<dbReference type="GO" id="GO:0006488">
    <property type="term" value="P:dolichol-linked oligosaccharide biosynthetic process"/>
    <property type="evidence" value="ECO:0007669"/>
    <property type="project" value="InterPro"/>
</dbReference>
<keyword evidence="9" id="KW-0256">Endoplasmic reticulum</keyword>
<dbReference type="EMBL" id="CP090174">
    <property type="protein sequence ID" value="UJO24520.1"/>
    <property type="molecule type" value="Genomic_DNA"/>
</dbReference>
<keyword evidence="10 16" id="KW-1133">Transmembrane helix</keyword>
<evidence type="ECO:0000256" key="4">
    <source>
        <dbReference type="ARBA" id="ARBA00011967"/>
    </source>
</evidence>
<keyword evidence="7" id="KW-0808">Transferase</keyword>
<evidence type="ECO:0000256" key="3">
    <source>
        <dbReference type="ARBA" id="ARBA00010600"/>
    </source>
</evidence>
<evidence type="ECO:0000256" key="10">
    <source>
        <dbReference type="ARBA" id="ARBA00022989"/>
    </source>
</evidence>
<comment type="catalytic activity">
    <reaction evidence="14">
        <text>an alpha-D-Glc-(1-&gt;3)-alpha-D-Glc-(1-&gt;3)-alpha-D-Man-(1-&gt;2)-alpha-D-Man-(1-&gt;2)-alpha-D-Man-(1-&gt;3)-[alpha-D-Man-(1-&gt;2)-alpha-D-Man-(1-&gt;3)-[alpha-D-Man-(1-&gt;2)-alpha-D-Man-(1-&gt;6)]-alpha-D-Man-(1-&gt;6)]-beta-D-Man-(1-&gt;4)-beta-D-GlcNAc-(1-&gt;4)-alpha-D-GlcNAc-diphospho-di-trans,poly-cis-dolichol + a di-trans,poly-cis-dolichyl beta-D-glucosyl phosphate = a alpha-D-Glc-(1-&gt;2)-alpha-D-Glc-(1-&gt;3)-alpha-D-Glc-(1-&gt;3)-alpha-D-Man-(1-&gt;2)-alpha-D-Man-(1-&gt;2)-alpha-D-Man-(1-&gt;3)-[alpha-D-Man-(1-&gt;2)-alpha-D-Man-(1-&gt;3)-[alpha-D-Man-(1-&gt;2)-alpha-D-Man-(1-&gt;6)]-alpha-D-Man-(1-&gt;6)]-beta-D-Man-(1-&gt;4)-beta-D-GlcNAc-(1-&gt;4)-alpha-D-GlcNAc-diphospho-di-trans,poly-cis-dolichol + a di-trans,poly-cis-dolichyl phosphate + H(+)</text>
        <dbReference type="Rhea" id="RHEA:29543"/>
        <dbReference type="Rhea" id="RHEA-COMP:19498"/>
        <dbReference type="Rhea" id="RHEA-COMP:19502"/>
        <dbReference type="Rhea" id="RHEA-COMP:19512"/>
        <dbReference type="Rhea" id="RHEA-COMP:19522"/>
        <dbReference type="ChEBI" id="CHEBI:15378"/>
        <dbReference type="ChEBI" id="CHEBI:57525"/>
        <dbReference type="ChEBI" id="CHEBI:57683"/>
        <dbReference type="ChEBI" id="CHEBI:132522"/>
        <dbReference type="ChEBI" id="CHEBI:132523"/>
        <dbReference type="EC" id="2.4.1.256"/>
    </reaction>
    <physiologicalReaction direction="left-to-right" evidence="14">
        <dbReference type="Rhea" id="RHEA:29544"/>
    </physiologicalReaction>
</comment>
<dbReference type="PIRSF" id="PIRSF028810">
    <property type="entry name" value="Alpha1_2_glucosyltferase_Alg10"/>
    <property type="match status" value="1"/>
</dbReference>
<evidence type="ECO:0000256" key="16">
    <source>
        <dbReference type="SAM" id="Phobius"/>
    </source>
</evidence>
<evidence type="ECO:0000256" key="5">
    <source>
        <dbReference type="ARBA" id="ARBA00018512"/>
    </source>
</evidence>
<dbReference type="KEGG" id="ffu:CLAFUR5_13593"/>